<dbReference type="SMART" id="SM00267">
    <property type="entry name" value="GGDEF"/>
    <property type="match status" value="1"/>
</dbReference>
<gene>
    <name evidence="6" type="ORF">AU468_05550</name>
</gene>
<dbReference type="GO" id="GO:0005886">
    <property type="term" value="C:plasma membrane"/>
    <property type="evidence" value="ECO:0007669"/>
    <property type="project" value="TreeGrafter"/>
</dbReference>
<dbReference type="EMBL" id="LPWH01000055">
    <property type="protein sequence ID" value="POR03022.1"/>
    <property type="molecule type" value="Genomic_DNA"/>
</dbReference>
<dbReference type="EC" id="2.7.7.65" evidence="1"/>
<dbReference type="RefSeq" id="WP_103679868.1">
    <property type="nucleotide sequence ID" value="NZ_LPWH01000055.1"/>
</dbReference>
<name>A0A2S4JU30_9SPIO</name>
<dbReference type="Pfam" id="PF00990">
    <property type="entry name" value="GGDEF"/>
    <property type="match status" value="1"/>
</dbReference>
<feature type="transmembrane region" description="Helical" evidence="4">
    <location>
        <begin position="379"/>
        <end position="400"/>
    </location>
</feature>
<feature type="transmembrane region" description="Helical" evidence="4">
    <location>
        <begin position="231"/>
        <end position="248"/>
    </location>
</feature>
<dbReference type="InterPro" id="IPR050469">
    <property type="entry name" value="Diguanylate_Cyclase"/>
</dbReference>
<keyword evidence="4" id="KW-0472">Membrane</keyword>
<dbReference type="OrthoDB" id="9759607at2"/>
<dbReference type="PROSITE" id="PS50887">
    <property type="entry name" value="GGDEF"/>
    <property type="match status" value="1"/>
</dbReference>
<reference evidence="7" key="1">
    <citation type="submission" date="2015-12" db="EMBL/GenBank/DDBJ databases">
        <authorList>
            <person name="Lodha T.D."/>
            <person name="Chintalapati S."/>
            <person name="Chintalapati V.R."/>
            <person name="Sravanthi T."/>
        </authorList>
    </citation>
    <scope>NUCLEOTIDE SEQUENCE [LARGE SCALE GENOMIC DNA]</scope>
    <source>
        <strain evidence="7">JC133</strain>
    </source>
</reference>
<dbReference type="PANTHER" id="PTHR45138:SF9">
    <property type="entry name" value="DIGUANYLATE CYCLASE DGCM-RELATED"/>
    <property type="match status" value="1"/>
</dbReference>
<dbReference type="Proteomes" id="UP000237350">
    <property type="component" value="Unassembled WGS sequence"/>
</dbReference>
<dbReference type="NCBIfam" id="TIGR00254">
    <property type="entry name" value="GGDEF"/>
    <property type="match status" value="1"/>
</dbReference>
<dbReference type="GO" id="GO:0043709">
    <property type="term" value="P:cell adhesion involved in single-species biofilm formation"/>
    <property type="evidence" value="ECO:0007669"/>
    <property type="project" value="TreeGrafter"/>
</dbReference>
<feature type="transmembrane region" description="Helical" evidence="4">
    <location>
        <begin position="292"/>
        <end position="311"/>
    </location>
</feature>
<dbReference type="FunFam" id="3.30.70.270:FF:000001">
    <property type="entry name" value="Diguanylate cyclase domain protein"/>
    <property type="match status" value="1"/>
</dbReference>
<organism evidence="6 7">
    <name type="scientific">Alkalispirochaeta sphaeroplastigenens</name>
    <dbReference type="NCBI Taxonomy" id="1187066"/>
    <lineage>
        <taxon>Bacteria</taxon>
        <taxon>Pseudomonadati</taxon>
        <taxon>Spirochaetota</taxon>
        <taxon>Spirochaetia</taxon>
        <taxon>Spirochaetales</taxon>
        <taxon>Spirochaetaceae</taxon>
        <taxon>Alkalispirochaeta</taxon>
    </lineage>
</organism>
<evidence type="ECO:0000256" key="2">
    <source>
        <dbReference type="ARBA" id="ARBA00034247"/>
    </source>
</evidence>
<evidence type="ECO:0000313" key="6">
    <source>
        <dbReference type="EMBL" id="POR03022.1"/>
    </source>
</evidence>
<keyword evidence="4" id="KW-1133">Transmembrane helix</keyword>
<dbReference type="InterPro" id="IPR000160">
    <property type="entry name" value="GGDEF_dom"/>
</dbReference>
<feature type="transmembrane region" description="Helical" evidence="4">
    <location>
        <begin position="348"/>
        <end position="367"/>
    </location>
</feature>
<dbReference type="GO" id="GO:0052621">
    <property type="term" value="F:diguanylate cyclase activity"/>
    <property type="evidence" value="ECO:0007669"/>
    <property type="project" value="UniProtKB-EC"/>
</dbReference>
<comment type="caution">
    <text evidence="6">The sequence shown here is derived from an EMBL/GenBank/DDBJ whole genome shotgun (WGS) entry which is preliminary data.</text>
</comment>
<dbReference type="PANTHER" id="PTHR45138">
    <property type="entry name" value="REGULATORY COMPONENTS OF SENSORY TRANSDUCTION SYSTEM"/>
    <property type="match status" value="1"/>
</dbReference>
<dbReference type="GO" id="GO:1902201">
    <property type="term" value="P:negative regulation of bacterial-type flagellum-dependent cell motility"/>
    <property type="evidence" value="ECO:0007669"/>
    <property type="project" value="TreeGrafter"/>
</dbReference>
<evidence type="ECO:0000256" key="4">
    <source>
        <dbReference type="SAM" id="Phobius"/>
    </source>
</evidence>
<feature type="region of interest" description="Disordered" evidence="3">
    <location>
        <begin position="602"/>
        <end position="630"/>
    </location>
</feature>
<dbReference type="InterPro" id="IPR043128">
    <property type="entry name" value="Rev_trsase/Diguanyl_cyclase"/>
</dbReference>
<evidence type="ECO:0000256" key="3">
    <source>
        <dbReference type="SAM" id="MobiDB-lite"/>
    </source>
</evidence>
<feature type="transmembrane region" description="Helical" evidence="4">
    <location>
        <begin position="323"/>
        <end position="342"/>
    </location>
</feature>
<dbReference type="SUPFAM" id="SSF55073">
    <property type="entry name" value="Nucleotide cyclase"/>
    <property type="match status" value="1"/>
</dbReference>
<dbReference type="Gene3D" id="3.30.70.270">
    <property type="match status" value="1"/>
</dbReference>
<proteinExistence type="predicted"/>
<protein>
    <recommendedName>
        <fullName evidence="1">diguanylate cyclase</fullName>
        <ecNumber evidence="1">2.7.7.65</ecNumber>
    </recommendedName>
</protein>
<dbReference type="AlphaFoldDB" id="A0A2S4JU30"/>
<feature type="transmembrane region" description="Helical" evidence="4">
    <location>
        <begin position="260"/>
        <end position="286"/>
    </location>
</feature>
<evidence type="ECO:0000256" key="1">
    <source>
        <dbReference type="ARBA" id="ARBA00012528"/>
    </source>
</evidence>
<feature type="transmembrane region" description="Helical" evidence="4">
    <location>
        <begin position="406"/>
        <end position="425"/>
    </location>
</feature>
<sequence>MTQSPRVFLRNLFSLFPLRLVVAAFVLAFVVSLAGCSSPTSFLRAGPRRSVQATLEGGVFLFPRDMEGATFPLAGEWVVLAGEYRPPAAHPPDPADQTLLGVPPPRGRFYLPSGERYMSGPITYRAVLRGLPRKGLSGIKIPLIQGGLRAWTNGDLLFSAGFPDDTSGVSPIRMERSLVLPLLPDGNGEVDLVLAFDNAVHPYGGGALTAPVVGKMETLQRARGARLFRDGLLKGALLLAGAFHLLLFPASRRDWRHPFFSLICVTAALFLGTLQGEMVLATLGVLKGLPLIHLQGLLLLGFPALYFIFLQRLFPRELSLREMAWPVAGLLVLLGLSLVTPLRWKLDLAVLAIPWVSWGAVVTARTLWRARTIPRGGALLVAGGVLVWALCGLSDGIHLLRGARPLVWLSPWGTLLFVLANSLALSRRVVDYRLSLALLQHEAHRDGLTNLWNRRGFDLKVIQEWQRHHRERTSLALVLVDIDHFKQYNDTLGHQAGDRALQEVSRLLCTEPHRRDDYLARYGGEEFVLLLPDTTCEGAYQVALRACERVRGARIPHPRGIDGVLTISLGVAAAIPGDGEDPESGVGRLLRQADQALYRAKKRGRNTVEAGGPLAVSREQGYSGSEAHEQ</sequence>
<comment type="catalytic activity">
    <reaction evidence="2">
        <text>2 GTP = 3',3'-c-di-GMP + 2 diphosphate</text>
        <dbReference type="Rhea" id="RHEA:24898"/>
        <dbReference type="ChEBI" id="CHEBI:33019"/>
        <dbReference type="ChEBI" id="CHEBI:37565"/>
        <dbReference type="ChEBI" id="CHEBI:58805"/>
        <dbReference type="EC" id="2.7.7.65"/>
    </reaction>
</comment>
<keyword evidence="4" id="KW-0812">Transmembrane</keyword>
<dbReference type="InterPro" id="IPR029787">
    <property type="entry name" value="Nucleotide_cyclase"/>
</dbReference>
<accession>A0A2S4JU30</accession>
<evidence type="ECO:0000313" key="7">
    <source>
        <dbReference type="Proteomes" id="UP000237350"/>
    </source>
</evidence>
<keyword evidence="7" id="KW-1185">Reference proteome</keyword>
<evidence type="ECO:0000259" key="5">
    <source>
        <dbReference type="PROSITE" id="PS50887"/>
    </source>
</evidence>
<dbReference type="CDD" id="cd01949">
    <property type="entry name" value="GGDEF"/>
    <property type="match status" value="1"/>
</dbReference>
<feature type="domain" description="GGDEF" evidence="5">
    <location>
        <begin position="473"/>
        <end position="613"/>
    </location>
</feature>